<feature type="transmembrane region" description="Helical" evidence="1">
    <location>
        <begin position="230"/>
        <end position="248"/>
    </location>
</feature>
<evidence type="ECO:0000313" key="4">
    <source>
        <dbReference type="Proteomes" id="UP001610100"/>
    </source>
</evidence>
<dbReference type="Proteomes" id="UP001610100">
    <property type="component" value="Unassembled WGS sequence"/>
</dbReference>
<gene>
    <name evidence="3" type="ORF">V8G58_08755</name>
</gene>
<dbReference type="InterPro" id="IPR002656">
    <property type="entry name" value="Acyl_transf_3_dom"/>
</dbReference>
<feature type="transmembrane region" description="Helical" evidence="1">
    <location>
        <begin position="342"/>
        <end position="363"/>
    </location>
</feature>
<keyword evidence="3" id="KW-0808">Transferase</keyword>
<evidence type="ECO:0000259" key="2">
    <source>
        <dbReference type="Pfam" id="PF01757"/>
    </source>
</evidence>
<keyword evidence="1" id="KW-0812">Transmembrane</keyword>
<feature type="transmembrane region" description="Helical" evidence="1">
    <location>
        <begin position="260"/>
        <end position="280"/>
    </location>
</feature>
<dbReference type="PANTHER" id="PTHR11161:SF12">
    <property type="entry name" value="ACYLTRANSFERASE 3 DOMAIN-CONTAINING PROTEIN-RELATED"/>
    <property type="match status" value="1"/>
</dbReference>
<keyword evidence="1" id="KW-1133">Transmembrane helix</keyword>
<keyword evidence="4" id="KW-1185">Reference proteome</keyword>
<protein>
    <submittedName>
        <fullName evidence="3">Acyltransferase</fullName>
        <ecNumber evidence="3">2.3.-.-</ecNumber>
    </submittedName>
</protein>
<feature type="transmembrane region" description="Helical" evidence="1">
    <location>
        <begin position="383"/>
        <end position="405"/>
    </location>
</feature>
<dbReference type="Pfam" id="PF01757">
    <property type="entry name" value="Acyl_transf_3"/>
    <property type="match status" value="1"/>
</dbReference>
<dbReference type="EMBL" id="JBAWKB010000002">
    <property type="protein sequence ID" value="MFH6772021.1"/>
    <property type="molecule type" value="Genomic_DNA"/>
</dbReference>
<dbReference type="GO" id="GO:0016746">
    <property type="term" value="F:acyltransferase activity"/>
    <property type="evidence" value="ECO:0007669"/>
    <property type="project" value="UniProtKB-KW"/>
</dbReference>
<evidence type="ECO:0000256" key="1">
    <source>
        <dbReference type="SAM" id="Phobius"/>
    </source>
</evidence>
<feature type="transmembrane region" description="Helical" evidence="1">
    <location>
        <begin position="151"/>
        <end position="173"/>
    </location>
</feature>
<dbReference type="InterPro" id="IPR052728">
    <property type="entry name" value="O2_lipid_transport_reg"/>
</dbReference>
<feature type="transmembrane region" description="Helical" evidence="1">
    <location>
        <begin position="311"/>
        <end position="330"/>
    </location>
</feature>
<proteinExistence type="predicted"/>
<organism evidence="3 4">
    <name type="scientific">Gaetbulibacter aestuarii</name>
    <dbReference type="NCBI Taxonomy" id="1502358"/>
    <lineage>
        <taxon>Bacteria</taxon>
        <taxon>Pseudomonadati</taxon>
        <taxon>Bacteroidota</taxon>
        <taxon>Flavobacteriia</taxon>
        <taxon>Flavobacteriales</taxon>
        <taxon>Flavobacteriaceae</taxon>
        <taxon>Gaetbulibacter</taxon>
    </lineage>
</organism>
<dbReference type="EC" id="2.3.-.-" evidence="3"/>
<keyword evidence="1" id="KW-0472">Membrane</keyword>
<comment type="caution">
    <text evidence="3">The sequence shown here is derived from an EMBL/GenBank/DDBJ whole genome shotgun (WGS) entry which is preliminary data.</text>
</comment>
<reference evidence="3 4" key="1">
    <citation type="submission" date="2024-02" db="EMBL/GenBank/DDBJ databases">
        <title>A Gaetbulibacter species isolated from tidal flats and genomic insights of their niches.</title>
        <authorList>
            <person name="Ye Y."/>
        </authorList>
    </citation>
    <scope>NUCLEOTIDE SEQUENCE [LARGE SCALE GENOMIC DNA]</scope>
    <source>
        <strain evidence="3 4">KYW382</strain>
    </source>
</reference>
<keyword evidence="3" id="KW-0012">Acyltransferase</keyword>
<name>A0ABW7MYY3_9FLAO</name>
<dbReference type="RefSeq" id="WP_344741272.1">
    <property type="nucleotide sequence ID" value="NZ_BAABAY010000002.1"/>
</dbReference>
<feature type="domain" description="Acyltransferase 3" evidence="2">
    <location>
        <begin position="22"/>
        <end position="397"/>
    </location>
</feature>
<evidence type="ECO:0000313" key="3">
    <source>
        <dbReference type="EMBL" id="MFH6772021.1"/>
    </source>
</evidence>
<feature type="transmembrane region" description="Helical" evidence="1">
    <location>
        <begin position="104"/>
        <end position="122"/>
    </location>
</feature>
<accession>A0ABW7MYY3</accession>
<feature type="transmembrane region" description="Helical" evidence="1">
    <location>
        <begin position="21"/>
        <end position="41"/>
    </location>
</feature>
<sequence>MEHLKNSFSNLFNRPEQNYKVIDGIRAIAILWVIILHVWFFQLNVFPETTQSIADFPLLAWITRGDLGVDLFFVISGFLIGTILFKEFKKNAKINFKKFYTRRFFRLIPVYVFSMILGIYFLKGTPLHNWQDAWINLLYINNYVTGSYVPWTWSLAIEEQFYIVTPFLIAFILPLFKRKYLLFLISAIIPIALTYYYSADILNFSIPFNNPYPSEGWLTWFWDYYMLTHLRYGGLLAGIITAYLNVYYRDRVLQFFTSKRTLNAILIIVSLVVFFFISNIKLGQSIALENSIFYHLPAWVGTWYEVLHREVFCYAVAYLIMACIYSQSFAIKPVNRFLSLKFFYPIAQISYSAYLFSEMLMIWYYPKAAEFFKNSTLSDWEIIVLNGIITIVIILIVSSLMYIFIEQPFQRLRNRLTLGVVKAKVNEF</sequence>
<dbReference type="PANTHER" id="PTHR11161">
    <property type="entry name" value="O-ACYLTRANSFERASE"/>
    <property type="match status" value="1"/>
</dbReference>
<feature type="transmembrane region" description="Helical" evidence="1">
    <location>
        <begin position="180"/>
        <end position="198"/>
    </location>
</feature>
<feature type="transmembrane region" description="Helical" evidence="1">
    <location>
        <begin position="61"/>
        <end position="84"/>
    </location>
</feature>